<evidence type="ECO:0000256" key="8">
    <source>
        <dbReference type="SAM" id="Phobius"/>
    </source>
</evidence>
<name>A0A2S7FBM1_CLOBU</name>
<dbReference type="CDD" id="cd17321">
    <property type="entry name" value="MFS_MMR_MDR_like"/>
    <property type="match status" value="1"/>
</dbReference>
<dbReference type="EMBL" id="BKBC01000027">
    <property type="protein sequence ID" value="GEQ21596.1"/>
    <property type="molecule type" value="Genomic_DNA"/>
</dbReference>
<dbReference type="RefSeq" id="WP_024041264.1">
    <property type="nucleotide sequence ID" value="NZ_AP019717.1"/>
</dbReference>
<keyword evidence="5 8" id="KW-0812">Transmembrane</keyword>
<dbReference type="Gene3D" id="1.20.1250.20">
    <property type="entry name" value="MFS general substrate transporter like domains"/>
    <property type="match status" value="1"/>
</dbReference>
<evidence type="ECO:0000313" key="12">
    <source>
        <dbReference type="EMBL" id="PPV15354.1"/>
    </source>
</evidence>
<evidence type="ECO:0000256" key="4">
    <source>
        <dbReference type="ARBA" id="ARBA00022475"/>
    </source>
</evidence>
<feature type="transmembrane region" description="Helical" evidence="8">
    <location>
        <begin position="435"/>
        <end position="460"/>
    </location>
</feature>
<feature type="transmembrane region" description="Helical" evidence="8">
    <location>
        <begin position="328"/>
        <end position="347"/>
    </location>
</feature>
<dbReference type="InterPro" id="IPR004638">
    <property type="entry name" value="EmrB-like"/>
</dbReference>
<dbReference type="PRINTS" id="PR01036">
    <property type="entry name" value="TCRTETB"/>
</dbReference>
<dbReference type="InterPro" id="IPR011701">
    <property type="entry name" value="MFS"/>
</dbReference>
<dbReference type="InterPro" id="IPR036259">
    <property type="entry name" value="MFS_trans_sf"/>
</dbReference>
<dbReference type="SUPFAM" id="SSF103473">
    <property type="entry name" value="MFS general substrate transporter"/>
    <property type="match status" value="1"/>
</dbReference>
<dbReference type="Gene3D" id="1.20.1720.10">
    <property type="entry name" value="Multidrug resistance protein D"/>
    <property type="match status" value="1"/>
</dbReference>
<gene>
    <name evidence="12" type="ORF">AWN73_11945</name>
    <name evidence="10" type="ORF">CBU02nite_21020</name>
    <name evidence="13" type="ORF">FF104_18355</name>
    <name evidence="11" type="ORF">GND98_011030</name>
</gene>
<dbReference type="Proteomes" id="UP000474042">
    <property type="component" value="Unassembled WGS sequence"/>
</dbReference>
<dbReference type="InterPro" id="IPR020846">
    <property type="entry name" value="MFS_dom"/>
</dbReference>
<evidence type="ECO:0000256" key="7">
    <source>
        <dbReference type="ARBA" id="ARBA00023136"/>
    </source>
</evidence>
<protein>
    <submittedName>
        <fullName evidence="10 11">MFS transporter</fullName>
    </submittedName>
    <submittedName>
        <fullName evidence="12">Multidrug MFS transporter</fullName>
    </submittedName>
</protein>
<dbReference type="GO" id="GO:0022857">
    <property type="term" value="F:transmembrane transporter activity"/>
    <property type="evidence" value="ECO:0007669"/>
    <property type="project" value="InterPro"/>
</dbReference>
<evidence type="ECO:0000256" key="3">
    <source>
        <dbReference type="ARBA" id="ARBA00022448"/>
    </source>
</evidence>
<feature type="transmembrane region" description="Helical" evidence="8">
    <location>
        <begin position="46"/>
        <end position="64"/>
    </location>
</feature>
<evidence type="ECO:0000313" key="13">
    <source>
        <dbReference type="EMBL" id="QMW92893.1"/>
    </source>
</evidence>
<reference evidence="12 14" key="1">
    <citation type="submission" date="2016-01" db="EMBL/GenBank/DDBJ databases">
        <title>Characterization of the Clostridium difficile lineages that are prevalent in Hong Kong and China.</title>
        <authorList>
            <person name="Kwok J.S.-L."/>
            <person name="Lam W.-Y."/>
            <person name="Ip M."/>
            <person name="Chan T.-F."/>
            <person name="Hawkey P.M."/>
            <person name="Tsui S.K.-W."/>
        </authorList>
    </citation>
    <scope>NUCLEOTIDE SEQUENCE [LARGE SCALE GENOMIC DNA]</scope>
    <source>
        <strain evidence="12 14">300064</strain>
    </source>
</reference>
<dbReference type="Proteomes" id="UP000515243">
    <property type="component" value="Chromosome 2"/>
</dbReference>
<dbReference type="EMBL" id="CP040627">
    <property type="protein sequence ID" value="QMW92893.1"/>
    <property type="molecule type" value="Genomic_DNA"/>
</dbReference>
<evidence type="ECO:0000256" key="1">
    <source>
        <dbReference type="ARBA" id="ARBA00004651"/>
    </source>
</evidence>
<reference evidence="13 17" key="2">
    <citation type="submission" date="2019-05" db="EMBL/GenBank/DDBJ databases">
        <authorList>
            <person name="Schori C."/>
            <person name="Ahrens C."/>
        </authorList>
    </citation>
    <scope>NUCLEOTIDE SEQUENCE [LARGE SCALE GENOMIC DNA]</scope>
    <source>
        <strain evidence="13 17">DSM 10702</strain>
    </source>
</reference>
<dbReference type="GO" id="GO:0005886">
    <property type="term" value="C:plasma membrane"/>
    <property type="evidence" value="ECO:0007669"/>
    <property type="project" value="UniProtKB-SubCell"/>
</dbReference>
<dbReference type="AlphaFoldDB" id="A0A2S7FBM1"/>
<evidence type="ECO:0000313" key="17">
    <source>
        <dbReference type="Proteomes" id="UP000515243"/>
    </source>
</evidence>
<keyword evidence="3" id="KW-0813">Transport</keyword>
<evidence type="ECO:0000256" key="6">
    <source>
        <dbReference type="ARBA" id="ARBA00022989"/>
    </source>
</evidence>
<feature type="transmembrane region" description="Helical" evidence="8">
    <location>
        <begin position="265"/>
        <end position="287"/>
    </location>
</feature>
<comment type="subcellular location">
    <subcellularLocation>
        <location evidence="1">Cell membrane</location>
        <topology evidence="1">Multi-pass membrane protein</topology>
    </subcellularLocation>
</comment>
<accession>A0A2S7FBM1</accession>
<feature type="transmembrane region" description="Helical" evidence="8">
    <location>
        <begin position="195"/>
        <end position="214"/>
    </location>
</feature>
<keyword evidence="7 8" id="KW-0472">Membrane</keyword>
<feature type="transmembrane region" description="Helical" evidence="8">
    <location>
        <begin position="134"/>
        <end position="158"/>
    </location>
</feature>
<dbReference type="FunFam" id="1.20.1720.10:FF:000021">
    <property type="entry name" value="Drug resistance transporter, EmrB/QacA subfamily"/>
    <property type="match status" value="1"/>
</dbReference>
<evidence type="ECO:0000256" key="2">
    <source>
        <dbReference type="ARBA" id="ARBA00008537"/>
    </source>
</evidence>
<dbReference type="Pfam" id="PF07690">
    <property type="entry name" value="MFS_1"/>
    <property type="match status" value="1"/>
</dbReference>
<keyword evidence="4" id="KW-1003">Cell membrane</keyword>
<reference evidence="10 15" key="3">
    <citation type="submission" date="2019-07" db="EMBL/GenBank/DDBJ databases">
        <title>Whole genome shotgun sequence of Clostridium butyricum NBRC 3858.</title>
        <authorList>
            <person name="Hosoyama A."/>
            <person name="Uohara A."/>
            <person name="Ohji S."/>
            <person name="Ichikawa N."/>
        </authorList>
    </citation>
    <scope>NUCLEOTIDE SEQUENCE [LARGE SCALE GENOMIC DNA]</scope>
    <source>
        <strain evidence="10 15">NBRC 3858</strain>
    </source>
</reference>
<feature type="transmembrane region" description="Helical" evidence="8">
    <location>
        <begin position="9"/>
        <end position="31"/>
    </location>
</feature>
<organism evidence="12 14">
    <name type="scientific">Clostridium butyricum</name>
    <dbReference type="NCBI Taxonomy" id="1492"/>
    <lineage>
        <taxon>Bacteria</taxon>
        <taxon>Bacillati</taxon>
        <taxon>Bacillota</taxon>
        <taxon>Clostridia</taxon>
        <taxon>Eubacteriales</taxon>
        <taxon>Clostridiaceae</taxon>
        <taxon>Clostridium</taxon>
    </lineage>
</organism>
<evidence type="ECO:0000259" key="9">
    <source>
        <dbReference type="PROSITE" id="PS50850"/>
    </source>
</evidence>
<feature type="transmembrane region" description="Helical" evidence="8">
    <location>
        <begin position="299"/>
        <end position="316"/>
    </location>
</feature>
<proteinExistence type="inferred from homology"/>
<feature type="transmembrane region" description="Helical" evidence="8">
    <location>
        <begin position="353"/>
        <end position="372"/>
    </location>
</feature>
<feature type="domain" description="Major facilitator superfamily (MFS) profile" evidence="9">
    <location>
        <begin position="10"/>
        <end position="466"/>
    </location>
</feature>
<dbReference type="GeneID" id="92946176"/>
<dbReference type="Proteomes" id="UP000321089">
    <property type="component" value="Unassembled WGS sequence"/>
</dbReference>
<evidence type="ECO:0000313" key="11">
    <source>
        <dbReference type="EMBL" id="NAS18385.1"/>
    </source>
</evidence>
<reference evidence="11 16" key="4">
    <citation type="submission" date="2020-01" db="EMBL/GenBank/DDBJ databases">
        <title>Genome sequence of a 1,3-propanediol producer, Clostridium butyricum S3.</title>
        <authorList>
            <person name="Zhou J."/>
        </authorList>
    </citation>
    <scope>NUCLEOTIDE SEQUENCE [LARGE SCALE GENOMIC DNA]</scope>
    <source>
        <strain evidence="11 16">S3</strain>
    </source>
</reference>
<evidence type="ECO:0000256" key="5">
    <source>
        <dbReference type="ARBA" id="ARBA00022692"/>
    </source>
</evidence>
<evidence type="ECO:0000313" key="16">
    <source>
        <dbReference type="Proteomes" id="UP000474042"/>
    </source>
</evidence>
<dbReference type="PANTHER" id="PTHR42718:SF9">
    <property type="entry name" value="MAJOR FACILITATOR SUPERFAMILY MULTIDRUG TRANSPORTER MFSC"/>
    <property type="match status" value="1"/>
</dbReference>
<evidence type="ECO:0000313" key="10">
    <source>
        <dbReference type="EMBL" id="GEQ21596.1"/>
    </source>
</evidence>
<feature type="transmembrane region" description="Helical" evidence="8">
    <location>
        <begin position="76"/>
        <end position="95"/>
    </location>
</feature>
<dbReference type="NCBIfam" id="TIGR00711">
    <property type="entry name" value="efflux_EmrB"/>
    <property type="match status" value="1"/>
</dbReference>
<dbReference type="PROSITE" id="PS50850">
    <property type="entry name" value="MFS"/>
    <property type="match status" value="1"/>
</dbReference>
<comment type="similarity">
    <text evidence="2">Belongs to the major facilitator superfamily. EmrB family.</text>
</comment>
<evidence type="ECO:0000313" key="14">
    <source>
        <dbReference type="Proteomes" id="UP000238081"/>
    </source>
</evidence>
<dbReference type="EMBL" id="LRDH01000100">
    <property type="protein sequence ID" value="PPV15354.1"/>
    <property type="molecule type" value="Genomic_DNA"/>
</dbReference>
<evidence type="ECO:0000313" key="15">
    <source>
        <dbReference type="Proteomes" id="UP000321089"/>
    </source>
</evidence>
<feature type="transmembrane region" description="Helical" evidence="8">
    <location>
        <begin position="393"/>
        <end position="415"/>
    </location>
</feature>
<dbReference type="EMBL" id="WOFV02000032">
    <property type="protein sequence ID" value="NAS18385.1"/>
    <property type="molecule type" value="Genomic_DNA"/>
</dbReference>
<sequence>MDDKIKKWTIFIIIISATFMSTLDGSIVNVALPKMAEALGVTTSKIQWVVTSYLVVISAVILIFGRLGDMFGKTTVFKIGLSLFTLGSFLCGITSSFNILILARVVQAIGAAGTMANNQGIVTEIFPANERGKALGLIGTAVALGSLVGPGLGGFIVGSFHWKFIFLINVPIGIIALFYAFKLLPKSKRTSSEKLDIIGALLFIFTIIPLFMSLNEGINLGFTSPMILLGFAIAAICFISFIILEKKISSPLMQLDIFKNKLFSISIFCGFVSFVAIFCHNIILPFYLQDLMGYSPQKAGMILMAYPLILMVVAPLSGSLSDKIGSELLTFVGLIVGSIGLFLMATLNDNSKVIIMVIFIAIMSAGMGIFQSPNNSLIMSTVPKNKLGIAGSINALVRNVGMSTGIALATTLLYTQMSSKIGYRVTDFVSGRNDVFIYGMKWVYIAAGAICMIGAILTFYRMYKNSKENKAEELCDDIKSGDSVY</sequence>
<feature type="transmembrane region" description="Helical" evidence="8">
    <location>
        <begin position="226"/>
        <end position="244"/>
    </location>
</feature>
<dbReference type="Proteomes" id="UP000238081">
    <property type="component" value="Unassembled WGS sequence"/>
</dbReference>
<dbReference type="PANTHER" id="PTHR42718">
    <property type="entry name" value="MAJOR FACILITATOR SUPERFAMILY MULTIDRUG TRANSPORTER MFSC"/>
    <property type="match status" value="1"/>
</dbReference>
<keyword evidence="6 8" id="KW-1133">Transmembrane helix</keyword>
<feature type="transmembrane region" description="Helical" evidence="8">
    <location>
        <begin position="164"/>
        <end position="183"/>
    </location>
</feature>